<dbReference type="GO" id="GO:0000785">
    <property type="term" value="C:chromatin"/>
    <property type="evidence" value="ECO:0007669"/>
    <property type="project" value="TreeGrafter"/>
</dbReference>
<evidence type="ECO:0000313" key="1">
    <source>
        <dbReference type="EMBL" id="KZM89130.1"/>
    </source>
</evidence>
<dbReference type="AlphaFoldDB" id="A0A161ZRJ0"/>
<organism evidence="1">
    <name type="scientific">Daucus carota subsp. sativus</name>
    <name type="common">Carrot</name>
    <dbReference type="NCBI Taxonomy" id="79200"/>
    <lineage>
        <taxon>Eukaryota</taxon>
        <taxon>Viridiplantae</taxon>
        <taxon>Streptophyta</taxon>
        <taxon>Embryophyta</taxon>
        <taxon>Tracheophyta</taxon>
        <taxon>Spermatophyta</taxon>
        <taxon>Magnoliopsida</taxon>
        <taxon>eudicotyledons</taxon>
        <taxon>Gunneridae</taxon>
        <taxon>Pentapetalae</taxon>
        <taxon>asterids</taxon>
        <taxon>campanulids</taxon>
        <taxon>Apiales</taxon>
        <taxon>Apiaceae</taxon>
        <taxon>Apioideae</taxon>
        <taxon>Scandiceae</taxon>
        <taxon>Daucinae</taxon>
        <taxon>Daucus</taxon>
        <taxon>Daucus sect. Daucus</taxon>
    </lineage>
</organism>
<dbReference type="GO" id="GO:0034647">
    <property type="term" value="F:histone H3K4me/H3K4me2/H3K4me3 demethylase activity"/>
    <property type="evidence" value="ECO:0007669"/>
    <property type="project" value="TreeGrafter"/>
</dbReference>
<dbReference type="PANTHER" id="PTHR10694:SF38">
    <property type="entry name" value="LYSINE-SPECIFIC DEMETHYLASE REF6"/>
    <property type="match status" value="1"/>
</dbReference>
<reference evidence="1" key="1">
    <citation type="journal article" date="2016" name="Nat. Genet.">
        <title>A high-quality carrot genome assembly provides new insights into carotenoid accumulation and asterid genome evolution.</title>
        <authorList>
            <person name="Iorizzo M."/>
            <person name="Ellison S."/>
            <person name="Senalik D."/>
            <person name="Zeng P."/>
            <person name="Satapoomin P."/>
            <person name="Huang J."/>
            <person name="Bowman M."/>
            <person name="Iovene M."/>
            <person name="Sanseverino W."/>
            <person name="Cavagnaro P."/>
            <person name="Yildiz M."/>
            <person name="Macko-Podgorni A."/>
            <person name="Moranska E."/>
            <person name="Grzebelus E."/>
            <person name="Grzebelus D."/>
            <person name="Ashrafi H."/>
            <person name="Zheng Z."/>
            <person name="Cheng S."/>
            <person name="Spooner D."/>
            <person name="Van Deynze A."/>
            <person name="Simon P."/>
        </authorList>
    </citation>
    <scope>NUCLEOTIDE SEQUENCE [LARGE SCALE GENOMIC DNA]</scope>
    <source>
        <tissue evidence="1">Leaf</tissue>
    </source>
</reference>
<dbReference type="Gene3D" id="2.60.120.650">
    <property type="entry name" value="Cupin"/>
    <property type="match status" value="1"/>
</dbReference>
<dbReference type="PANTHER" id="PTHR10694">
    <property type="entry name" value="LYSINE-SPECIFIC DEMETHYLASE"/>
    <property type="match status" value="1"/>
</dbReference>
<protein>
    <submittedName>
        <fullName evidence="1">Uncharacterized protein</fullName>
    </submittedName>
</protein>
<proteinExistence type="predicted"/>
<dbReference type="GO" id="GO:0010468">
    <property type="term" value="P:regulation of gene expression"/>
    <property type="evidence" value="ECO:0007669"/>
    <property type="project" value="TreeGrafter"/>
</dbReference>
<comment type="caution">
    <text evidence="1">The sequence shown here is derived from an EMBL/GenBank/DDBJ whole genome shotgun (WGS) entry which is preliminary data.</text>
</comment>
<dbReference type="EMBL" id="LNRQ01000007">
    <property type="protein sequence ID" value="KZM89130.1"/>
    <property type="molecule type" value="Genomic_DNA"/>
</dbReference>
<accession>A0A161ZRJ0</accession>
<name>A0A161ZRJ0_DAUCS</name>
<dbReference type="Gramene" id="KZM89130">
    <property type="protein sequence ID" value="KZM89130"/>
    <property type="gene ID" value="DCAR_026205"/>
</dbReference>
<dbReference type="GO" id="GO:0005634">
    <property type="term" value="C:nucleus"/>
    <property type="evidence" value="ECO:0007669"/>
    <property type="project" value="TreeGrafter"/>
</dbReference>
<dbReference type="STRING" id="79200.A0A161ZRJ0"/>
<sequence length="83" mass="9268">MACSASPKGEFTTRVQQVGSCQGKGHPVIKSVRESGKSYTVSEFEAKAKSFERNYFEKSSIDKGALSPLEIESLYWKDYSYMA</sequence>
<gene>
    <name evidence="1" type="ORF">DCAR_026205</name>
</gene>